<proteinExistence type="predicted"/>
<dbReference type="Proteomes" id="UP000034894">
    <property type="component" value="Unassembled WGS sequence"/>
</dbReference>
<dbReference type="AlphaFoldDB" id="A0A0G1FRS9"/>
<name>A0A0G1FRS9_9BACT</name>
<dbReference type="SMART" id="SM00954">
    <property type="entry name" value="RelA_SpoT"/>
    <property type="match status" value="1"/>
</dbReference>
<comment type="caution">
    <text evidence="2">The sequence shown here is derived from an EMBL/GenBank/DDBJ whole genome shotgun (WGS) entry which is preliminary data.</text>
</comment>
<feature type="domain" description="RelA/SpoT" evidence="1">
    <location>
        <begin position="134"/>
        <end position="263"/>
    </location>
</feature>
<evidence type="ECO:0000313" key="2">
    <source>
        <dbReference type="EMBL" id="KKS97726.1"/>
    </source>
</evidence>
<dbReference type="Pfam" id="PF04607">
    <property type="entry name" value="RelA_SpoT"/>
    <property type="match status" value="1"/>
</dbReference>
<dbReference type="STRING" id="1618443.UV73_C0005G0003"/>
<sequence length="353" mass="41475">MALESCRNRLPIITNQLADFFYSTHKMYRFNELSSTIDLSTSLLQSRLHEKVMLQEIKNGIPDQFRIENGYYQLARQIQQRQDEGFLNRAPFSFKAIASQLEPVDFRWSRAVAISRKIEGFLTEKGITDTLIDCRAKSVFSIFLKMEKYNLDPDEVYDNLGLRIVAKNTQQAYQIAHTLMTRFDLVGPENFKRSKSKHNPVRDTLMEPNKRLYAAIHLTLHDDKPESADSASRGDIFDIQITTAEAFIRMVEHDKEYPYGADYLNYKTVFFEDKMPNWHVLTRKVIVILDPEHWVQCLEPWETGLSHRIFRICHRLNHDEPETVEVVSPDFKSEKELLRFAQNYKEDHINHPE</sequence>
<dbReference type="Gene3D" id="3.30.460.10">
    <property type="entry name" value="Beta Polymerase, domain 2"/>
    <property type="match status" value="1"/>
</dbReference>
<dbReference type="SUPFAM" id="SSF81301">
    <property type="entry name" value="Nucleotidyltransferase"/>
    <property type="match status" value="1"/>
</dbReference>
<dbReference type="InterPro" id="IPR043519">
    <property type="entry name" value="NT_sf"/>
</dbReference>
<accession>A0A0G1FRS9</accession>
<evidence type="ECO:0000259" key="1">
    <source>
        <dbReference type="SMART" id="SM00954"/>
    </source>
</evidence>
<organism evidence="2 3">
    <name type="scientific">Candidatus Gottesmanbacteria bacterium GW2011_GWA2_43_14</name>
    <dbReference type="NCBI Taxonomy" id="1618443"/>
    <lineage>
        <taxon>Bacteria</taxon>
        <taxon>Candidatus Gottesmaniibacteriota</taxon>
    </lineage>
</organism>
<dbReference type="InterPro" id="IPR007685">
    <property type="entry name" value="RelA_SpoT"/>
</dbReference>
<evidence type="ECO:0000313" key="3">
    <source>
        <dbReference type="Proteomes" id="UP000034894"/>
    </source>
</evidence>
<protein>
    <recommendedName>
        <fullName evidence="1">RelA/SpoT domain-containing protein</fullName>
    </recommendedName>
</protein>
<dbReference type="GO" id="GO:0015969">
    <property type="term" value="P:guanosine tetraphosphate metabolic process"/>
    <property type="evidence" value="ECO:0007669"/>
    <property type="project" value="InterPro"/>
</dbReference>
<gene>
    <name evidence="2" type="ORF">UV73_C0005G0003</name>
</gene>
<reference evidence="2 3" key="1">
    <citation type="journal article" date="2015" name="Nature">
        <title>rRNA introns, odd ribosomes, and small enigmatic genomes across a large radiation of phyla.</title>
        <authorList>
            <person name="Brown C.T."/>
            <person name="Hug L.A."/>
            <person name="Thomas B.C."/>
            <person name="Sharon I."/>
            <person name="Castelle C.J."/>
            <person name="Singh A."/>
            <person name="Wilkins M.J."/>
            <person name="Williams K.H."/>
            <person name="Banfield J.F."/>
        </authorList>
    </citation>
    <scope>NUCLEOTIDE SEQUENCE [LARGE SCALE GENOMIC DNA]</scope>
</reference>
<dbReference type="EMBL" id="LCFP01000005">
    <property type="protein sequence ID" value="KKS97726.1"/>
    <property type="molecule type" value="Genomic_DNA"/>
</dbReference>